<evidence type="ECO:0000256" key="3">
    <source>
        <dbReference type="ARBA" id="ARBA00022679"/>
    </source>
</evidence>
<dbReference type="GO" id="GO:0016772">
    <property type="term" value="F:transferase activity, transferring phosphorus-containing groups"/>
    <property type="evidence" value="ECO:0007669"/>
    <property type="project" value="InterPro"/>
</dbReference>
<protein>
    <recommendedName>
        <fullName evidence="2">Phosphoenolpyruvate-protein phosphotransferase</fullName>
    </recommendedName>
    <alternativeName>
        <fullName evidence="4">Phosphotransferase system, enzyme I</fullName>
    </alternativeName>
</protein>
<keyword evidence="3 7" id="KW-0808">Transferase</keyword>
<dbReference type="SUPFAM" id="SSF47831">
    <property type="entry name" value="Enzyme I of the PEP:sugar phosphotransferase system HPr-binding (sub)domain"/>
    <property type="match status" value="1"/>
</dbReference>
<comment type="caution">
    <text evidence="7">The sequence shown here is derived from an EMBL/GenBank/DDBJ whole genome shotgun (WGS) entry which is preliminary data.</text>
</comment>
<dbReference type="Pfam" id="PF00391">
    <property type="entry name" value="PEP-utilizers"/>
    <property type="match status" value="1"/>
</dbReference>
<dbReference type="InterPro" id="IPR050499">
    <property type="entry name" value="PEP-utilizing_PTS_enzyme"/>
</dbReference>
<sequence length="245" mass="26932">MLIASGVSLGVGVSKAKVFIKNQMKFNIYNTVNVSLELDKVDYCIKETSAELNSIYLALGEAKSDSVHKVLTKYISAINSPHLVNDIKERIAAEGISAECAITSMMEDINKIVKGLDDEYLSERSEDIEEIKCRLLNKITGYNFIDFSEITEECIVVSEDLTPGDVLNMNPTFVKGIVTINGGPTSSTSVMARRMNIPAVTGTGREGRSIKNGDILIVDGNRGRVIINPDERELTSYGIRIYDNL</sequence>
<dbReference type="PANTHER" id="PTHR46244">
    <property type="entry name" value="PHOSPHOENOLPYRUVATE-PROTEIN PHOSPHOTRANSFERASE"/>
    <property type="match status" value="1"/>
</dbReference>
<dbReference type="InterPro" id="IPR036637">
    <property type="entry name" value="Phosphohistidine_dom_sf"/>
</dbReference>
<dbReference type="Gene3D" id="1.10.274.10">
    <property type="entry name" value="PtsI, HPr-binding domain"/>
    <property type="match status" value="1"/>
</dbReference>
<accession>A0A0P9AL42</accession>
<dbReference type="Gene3D" id="3.50.30.10">
    <property type="entry name" value="Phosphohistidine domain"/>
    <property type="match status" value="1"/>
</dbReference>
<name>A0A0P9AL42_9CLOT</name>
<dbReference type="InterPro" id="IPR008731">
    <property type="entry name" value="PTS_EIN"/>
</dbReference>
<evidence type="ECO:0000256" key="2">
    <source>
        <dbReference type="ARBA" id="ARBA00016544"/>
    </source>
</evidence>
<organism evidence="7 8">
    <name type="scientific">Oxobacter pfennigii</name>
    <dbReference type="NCBI Taxonomy" id="36849"/>
    <lineage>
        <taxon>Bacteria</taxon>
        <taxon>Bacillati</taxon>
        <taxon>Bacillota</taxon>
        <taxon>Clostridia</taxon>
        <taxon>Eubacteriales</taxon>
        <taxon>Clostridiaceae</taxon>
        <taxon>Oxobacter</taxon>
    </lineage>
</organism>
<comment type="similarity">
    <text evidence="1">Belongs to the PEP-utilizing enzyme family.</text>
</comment>
<dbReference type="STRING" id="36849.OXPF_05390"/>
<evidence type="ECO:0000313" key="7">
    <source>
        <dbReference type="EMBL" id="KPU46058.1"/>
    </source>
</evidence>
<keyword evidence="8" id="KW-1185">Reference proteome</keyword>
<dbReference type="Proteomes" id="UP000050326">
    <property type="component" value="Unassembled WGS sequence"/>
</dbReference>
<feature type="domain" description="Phosphotransferase system enzyme I N-terminal" evidence="6">
    <location>
        <begin position="6"/>
        <end position="124"/>
    </location>
</feature>
<dbReference type="InterPro" id="IPR008279">
    <property type="entry name" value="PEP-util_enz_mobile_dom"/>
</dbReference>
<dbReference type="OrthoDB" id="9765468at2"/>
<dbReference type="RefSeq" id="WP_054873663.1">
    <property type="nucleotide sequence ID" value="NZ_LKET01000016.1"/>
</dbReference>
<gene>
    <name evidence="7" type="primary">ptsI</name>
    <name evidence="7" type="ORF">OXPF_05390</name>
</gene>
<evidence type="ECO:0000256" key="1">
    <source>
        <dbReference type="ARBA" id="ARBA00007837"/>
    </source>
</evidence>
<evidence type="ECO:0000259" key="6">
    <source>
        <dbReference type="Pfam" id="PF05524"/>
    </source>
</evidence>
<dbReference type="InterPro" id="IPR036618">
    <property type="entry name" value="PtsI_HPr-bd_sf"/>
</dbReference>
<dbReference type="EMBL" id="LKET01000016">
    <property type="protein sequence ID" value="KPU46058.1"/>
    <property type="molecule type" value="Genomic_DNA"/>
</dbReference>
<dbReference type="PANTHER" id="PTHR46244:SF3">
    <property type="entry name" value="PHOSPHOENOLPYRUVATE-PROTEIN PHOSPHOTRANSFERASE"/>
    <property type="match status" value="1"/>
</dbReference>
<feature type="domain" description="PEP-utilising enzyme mobile" evidence="5">
    <location>
        <begin position="151"/>
        <end position="223"/>
    </location>
</feature>
<evidence type="ECO:0000256" key="4">
    <source>
        <dbReference type="ARBA" id="ARBA00033235"/>
    </source>
</evidence>
<dbReference type="GO" id="GO:0009401">
    <property type="term" value="P:phosphoenolpyruvate-dependent sugar phosphotransferase system"/>
    <property type="evidence" value="ECO:0007669"/>
    <property type="project" value="InterPro"/>
</dbReference>
<evidence type="ECO:0000313" key="8">
    <source>
        <dbReference type="Proteomes" id="UP000050326"/>
    </source>
</evidence>
<reference evidence="7 8" key="1">
    <citation type="submission" date="2015-09" db="EMBL/GenBank/DDBJ databases">
        <title>Genome sequence of Oxobacter pfennigii DSM 3222.</title>
        <authorList>
            <person name="Poehlein A."/>
            <person name="Bengelsdorf F.R."/>
            <person name="Schiel-Bengelsdorf B."/>
            <person name="Duerre P."/>
            <person name="Daniel R."/>
        </authorList>
    </citation>
    <scope>NUCLEOTIDE SEQUENCE [LARGE SCALE GENOMIC DNA]</scope>
    <source>
        <strain evidence="7 8">DSM 3222</strain>
    </source>
</reference>
<evidence type="ECO:0000259" key="5">
    <source>
        <dbReference type="Pfam" id="PF00391"/>
    </source>
</evidence>
<dbReference type="Pfam" id="PF05524">
    <property type="entry name" value="PEP-utilisers_N"/>
    <property type="match status" value="1"/>
</dbReference>
<proteinExistence type="inferred from homology"/>
<dbReference type="SUPFAM" id="SSF52009">
    <property type="entry name" value="Phosphohistidine domain"/>
    <property type="match status" value="1"/>
</dbReference>
<keyword evidence="7" id="KW-0670">Pyruvate</keyword>
<dbReference type="AlphaFoldDB" id="A0A0P9AL42"/>